<evidence type="ECO:0000256" key="7">
    <source>
        <dbReference type="ARBA" id="ARBA00022825"/>
    </source>
</evidence>
<proteinExistence type="inferred from homology"/>
<dbReference type="PROSITE" id="PS50240">
    <property type="entry name" value="TRYPSIN_DOM"/>
    <property type="match status" value="2"/>
</dbReference>
<feature type="domain" description="Peptidase S1" evidence="12">
    <location>
        <begin position="325"/>
        <end position="550"/>
    </location>
</feature>
<dbReference type="InterPro" id="IPR009003">
    <property type="entry name" value="Peptidase_S1_PA"/>
</dbReference>
<evidence type="ECO:0000256" key="11">
    <source>
        <dbReference type="SAM" id="SignalP"/>
    </source>
</evidence>
<accession>A0A811VEH6</accession>
<feature type="domain" description="Peptidase S1" evidence="12">
    <location>
        <begin position="31"/>
        <end position="255"/>
    </location>
</feature>
<dbReference type="InterPro" id="IPR001314">
    <property type="entry name" value="Peptidase_S1A"/>
</dbReference>
<dbReference type="GO" id="GO:0006508">
    <property type="term" value="P:proteolysis"/>
    <property type="evidence" value="ECO:0007669"/>
    <property type="project" value="UniProtKB-KW"/>
</dbReference>
<evidence type="ECO:0000256" key="6">
    <source>
        <dbReference type="ARBA" id="ARBA00022801"/>
    </source>
</evidence>
<dbReference type="PROSITE" id="PS00135">
    <property type="entry name" value="TRYPSIN_SER"/>
    <property type="match status" value="2"/>
</dbReference>
<evidence type="ECO:0000256" key="1">
    <source>
        <dbReference type="ARBA" id="ARBA00004613"/>
    </source>
</evidence>
<evidence type="ECO:0000259" key="12">
    <source>
        <dbReference type="PROSITE" id="PS50240"/>
    </source>
</evidence>
<gene>
    <name evidence="13" type="ORF">CCAP1982_LOCUS20678</name>
</gene>
<keyword evidence="6 10" id="KW-0378">Hydrolase</keyword>
<dbReference type="InterPro" id="IPR001254">
    <property type="entry name" value="Trypsin_dom"/>
</dbReference>
<dbReference type="GO" id="GO:0004252">
    <property type="term" value="F:serine-type endopeptidase activity"/>
    <property type="evidence" value="ECO:0007669"/>
    <property type="project" value="InterPro"/>
</dbReference>
<sequence>MLRLVIAIAALACVHSAPASEISSVQLDGRIVNGSTTTISSFPWQVSLQSSGALFCGGSVYSEYIIVTAAHCVEDEPLESFKVRAGSTYWNSGGILSKVAAYKMHELYGTNGMAYDIAVVRLATPLKFSSTIKPIALATTAPADGVEAVVSGWGTLRSGSATLPTQLRYVNFSVVSMANCSSDAYNYTNEDIVETMICGYTVGKDACQGDSGGPMVAGGVLAGVVSWGIGCGFPNYPGVYADVAALRTWVEQTASKNLYLHCTIRSRPMPSLSVISIGEHYISLGALGQRKHFEMLRYVIVLTAFVGVFGAPTNEIEPPQLDGRIVGGVSTTISAYPWQISLQRSGSHSCGGSVYSESIIVTAAHCLSSGPELSILKVRAGSTYWNSGGILSAVAAYKIHELYGTNGMAYDIAVIRLAAPLKFSTTIKPISLATQAPPDNAAAVVTGWGTKLSGSATLPTQLQAVNLAIVSLETCASNTYGYGSNNLKETMICSYTEGKDSCQGDSGGPLVSGGVLVGVVSWGYGCAFANYPGVYADVAALREWVETNAETI</sequence>
<dbReference type="EMBL" id="CAJHJT010000056">
    <property type="protein sequence ID" value="CAD7012593.1"/>
    <property type="molecule type" value="Genomic_DNA"/>
</dbReference>
<dbReference type="CDD" id="cd00190">
    <property type="entry name" value="Tryp_SPc"/>
    <property type="match status" value="2"/>
</dbReference>
<dbReference type="InterPro" id="IPR018114">
    <property type="entry name" value="TRYPSIN_HIS"/>
</dbReference>
<dbReference type="SMART" id="SM00020">
    <property type="entry name" value="Tryp_SPc"/>
    <property type="match status" value="2"/>
</dbReference>
<dbReference type="SUPFAM" id="SSF50494">
    <property type="entry name" value="Trypsin-like serine proteases"/>
    <property type="match status" value="2"/>
</dbReference>
<dbReference type="PANTHER" id="PTHR24276">
    <property type="entry name" value="POLYSERASE-RELATED"/>
    <property type="match status" value="1"/>
</dbReference>
<dbReference type="InterPro" id="IPR050430">
    <property type="entry name" value="Peptidase_S1"/>
</dbReference>
<dbReference type="InterPro" id="IPR033116">
    <property type="entry name" value="TRYPSIN_SER"/>
</dbReference>
<protein>
    <submittedName>
        <fullName evidence="13">(Mediterranean fruit fly) hypothetical protein</fullName>
    </submittedName>
</protein>
<reference evidence="13" key="1">
    <citation type="submission" date="2020-11" db="EMBL/GenBank/DDBJ databases">
        <authorList>
            <person name="Whitehead M."/>
        </authorList>
    </citation>
    <scope>NUCLEOTIDE SEQUENCE</scope>
    <source>
        <strain evidence="13">EGII</strain>
    </source>
</reference>
<evidence type="ECO:0000256" key="5">
    <source>
        <dbReference type="ARBA" id="ARBA00022729"/>
    </source>
</evidence>
<evidence type="ECO:0000256" key="10">
    <source>
        <dbReference type="RuleBase" id="RU363034"/>
    </source>
</evidence>
<keyword evidence="4 10" id="KW-0645">Protease</keyword>
<keyword evidence="7 10" id="KW-0720">Serine protease</keyword>
<evidence type="ECO:0000256" key="2">
    <source>
        <dbReference type="ARBA" id="ARBA00007664"/>
    </source>
</evidence>
<keyword evidence="8" id="KW-0865">Zymogen</keyword>
<comment type="subcellular location">
    <subcellularLocation>
        <location evidence="1">Secreted</location>
    </subcellularLocation>
</comment>
<dbReference type="AlphaFoldDB" id="A0A811VEH6"/>
<comment type="caution">
    <text evidence="13">The sequence shown here is derived from an EMBL/GenBank/DDBJ whole genome shotgun (WGS) entry which is preliminary data.</text>
</comment>
<keyword evidence="9" id="KW-1015">Disulfide bond</keyword>
<dbReference type="GO" id="GO:0005576">
    <property type="term" value="C:extracellular region"/>
    <property type="evidence" value="ECO:0007669"/>
    <property type="project" value="UniProtKB-SubCell"/>
</dbReference>
<feature type="chain" id="PRO_5032759779" evidence="11">
    <location>
        <begin position="20"/>
        <end position="552"/>
    </location>
</feature>
<dbReference type="Proteomes" id="UP000606786">
    <property type="component" value="Unassembled WGS sequence"/>
</dbReference>
<feature type="signal peptide" evidence="11">
    <location>
        <begin position="1"/>
        <end position="19"/>
    </location>
</feature>
<dbReference type="PROSITE" id="PS00134">
    <property type="entry name" value="TRYPSIN_HIS"/>
    <property type="match status" value="2"/>
</dbReference>
<dbReference type="Pfam" id="PF00089">
    <property type="entry name" value="Trypsin"/>
    <property type="match status" value="2"/>
</dbReference>
<dbReference type="PANTHER" id="PTHR24276:SF91">
    <property type="entry name" value="AT26814P-RELATED"/>
    <property type="match status" value="1"/>
</dbReference>
<dbReference type="PRINTS" id="PR00722">
    <property type="entry name" value="CHYMOTRYPSIN"/>
</dbReference>
<evidence type="ECO:0000313" key="13">
    <source>
        <dbReference type="EMBL" id="CAD7012593.1"/>
    </source>
</evidence>
<keyword evidence="3" id="KW-0964">Secreted</keyword>
<evidence type="ECO:0000256" key="4">
    <source>
        <dbReference type="ARBA" id="ARBA00022670"/>
    </source>
</evidence>
<organism evidence="13 14">
    <name type="scientific">Ceratitis capitata</name>
    <name type="common">Mediterranean fruit fly</name>
    <name type="synonym">Tephritis capitata</name>
    <dbReference type="NCBI Taxonomy" id="7213"/>
    <lineage>
        <taxon>Eukaryota</taxon>
        <taxon>Metazoa</taxon>
        <taxon>Ecdysozoa</taxon>
        <taxon>Arthropoda</taxon>
        <taxon>Hexapoda</taxon>
        <taxon>Insecta</taxon>
        <taxon>Pterygota</taxon>
        <taxon>Neoptera</taxon>
        <taxon>Endopterygota</taxon>
        <taxon>Diptera</taxon>
        <taxon>Brachycera</taxon>
        <taxon>Muscomorpha</taxon>
        <taxon>Tephritoidea</taxon>
        <taxon>Tephritidae</taxon>
        <taxon>Ceratitis</taxon>
        <taxon>Ceratitis</taxon>
    </lineage>
</organism>
<evidence type="ECO:0000313" key="14">
    <source>
        <dbReference type="Proteomes" id="UP000606786"/>
    </source>
</evidence>
<dbReference type="InterPro" id="IPR043504">
    <property type="entry name" value="Peptidase_S1_PA_chymotrypsin"/>
</dbReference>
<keyword evidence="14" id="KW-1185">Reference proteome</keyword>
<evidence type="ECO:0000256" key="8">
    <source>
        <dbReference type="ARBA" id="ARBA00023145"/>
    </source>
</evidence>
<keyword evidence="5 11" id="KW-0732">Signal</keyword>
<evidence type="ECO:0000256" key="9">
    <source>
        <dbReference type="ARBA" id="ARBA00023157"/>
    </source>
</evidence>
<evidence type="ECO:0000256" key="3">
    <source>
        <dbReference type="ARBA" id="ARBA00022525"/>
    </source>
</evidence>
<name>A0A811VEH6_CERCA</name>
<dbReference type="OrthoDB" id="10059102at2759"/>
<dbReference type="Gene3D" id="2.40.10.10">
    <property type="entry name" value="Trypsin-like serine proteases"/>
    <property type="match status" value="2"/>
</dbReference>
<comment type="similarity">
    <text evidence="2">Belongs to the peptidase S1 family.</text>
</comment>
<dbReference type="FunFam" id="2.40.10.10:FF:000077">
    <property type="entry name" value="Predicted protein"/>
    <property type="match status" value="2"/>
</dbReference>